<dbReference type="Gene3D" id="3.40.50.720">
    <property type="entry name" value="NAD(P)-binding Rossmann-like Domain"/>
    <property type="match status" value="1"/>
</dbReference>
<sequence length="198" mass="21848">MLHAFTGQDSVVLSLSHASDHRSTALAEASIKAGVKQFIANAYGGSDSLEAESFFHIPEMKGRKKRELKVLERERWSWSAIQCGLFFDFCIRTGFFGINSETETASLLDAYKEVTGVTEWDVTYFDADEEVQSAKRELQATGSIWAMAKLALLSEVKEGVRGNFAKEGILDTDVLGLGETESVEQTVARVLKEGTIKI</sequence>
<dbReference type="InterPro" id="IPR051609">
    <property type="entry name" value="NmrA/Isoflavone_reductase-like"/>
</dbReference>
<proteinExistence type="predicted"/>
<dbReference type="PANTHER" id="PTHR47706">
    <property type="entry name" value="NMRA-LIKE FAMILY PROTEIN"/>
    <property type="match status" value="1"/>
</dbReference>
<gene>
    <name evidence="3" type="ORF">K469DRAFT_694169</name>
</gene>
<evidence type="ECO:0000256" key="2">
    <source>
        <dbReference type="ARBA" id="ARBA00023002"/>
    </source>
</evidence>
<keyword evidence="2" id="KW-0560">Oxidoreductase</keyword>
<keyword evidence="1" id="KW-0521">NADP</keyword>
<protein>
    <recommendedName>
        <fullName evidence="5">NmrA-like domain-containing protein</fullName>
    </recommendedName>
</protein>
<name>A0A6A6DLX6_9PEZI</name>
<dbReference type="EMBL" id="ML994668">
    <property type="protein sequence ID" value="KAF2179229.1"/>
    <property type="molecule type" value="Genomic_DNA"/>
</dbReference>
<organism evidence="3 4">
    <name type="scientific">Zopfia rhizophila CBS 207.26</name>
    <dbReference type="NCBI Taxonomy" id="1314779"/>
    <lineage>
        <taxon>Eukaryota</taxon>
        <taxon>Fungi</taxon>
        <taxon>Dikarya</taxon>
        <taxon>Ascomycota</taxon>
        <taxon>Pezizomycotina</taxon>
        <taxon>Dothideomycetes</taxon>
        <taxon>Dothideomycetes incertae sedis</taxon>
        <taxon>Zopfiaceae</taxon>
        <taxon>Zopfia</taxon>
    </lineage>
</organism>
<dbReference type="PANTHER" id="PTHR47706:SF9">
    <property type="entry name" value="NMRA-LIKE DOMAIN-CONTAINING PROTEIN-RELATED"/>
    <property type="match status" value="1"/>
</dbReference>
<dbReference type="GO" id="GO:0016491">
    <property type="term" value="F:oxidoreductase activity"/>
    <property type="evidence" value="ECO:0007669"/>
    <property type="project" value="UniProtKB-KW"/>
</dbReference>
<evidence type="ECO:0008006" key="5">
    <source>
        <dbReference type="Google" id="ProtNLM"/>
    </source>
</evidence>
<accession>A0A6A6DLX6</accession>
<reference evidence="3" key="1">
    <citation type="journal article" date="2020" name="Stud. Mycol.">
        <title>101 Dothideomycetes genomes: a test case for predicting lifestyles and emergence of pathogens.</title>
        <authorList>
            <person name="Haridas S."/>
            <person name="Albert R."/>
            <person name="Binder M."/>
            <person name="Bloem J."/>
            <person name="Labutti K."/>
            <person name="Salamov A."/>
            <person name="Andreopoulos B."/>
            <person name="Baker S."/>
            <person name="Barry K."/>
            <person name="Bills G."/>
            <person name="Bluhm B."/>
            <person name="Cannon C."/>
            <person name="Castanera R."/>
            <person name="Culley D."/>
            <person name="Daum C."/>
            <person name="Ezra D."/>
            <person name="Gonzalez J."/>
            <person name="Henrissat B."/>
            <person name="Kuo A."/>
            <person name="Liang C."/>
            <person name="Lipzen A."/>
            <person name="Lutzoni F."/>
            <person name="Magnuson J."/>
            <person name="Mondo S."/>
            <person name="Nolan M."/>
            <person name="Ohm R."/>
            <person name="Pangilinan J."/>
            <person name="Park H.-J."/>
            <person name="Ramirez L."/>
            <person name="Alfaro M."/>
            <person name="Sun H."/>
            <person name="Tritt A."/>
            <person name="Yoshinaga Y."/>
            <person name="Zwiers L.-H."/>
            <person name="Turgeon B."/>
            <person name="Goodwin S."/>
            <person name="Spatafora J."/>
            <person name="Crous P."/>
            <person name="Grigoriev I."/>
        </authorList>
    </citation>
    <scope>NUCLEOTIDE SEQUENCE</scope>
    <source>
        <strain evidence="3">CBS 207.26</strain>
    </source>
</reference>
<evidence type="ECO:0000256" key="1">
    <source>
        <dbReference type="ARBA" id="ARBA00022857"/>
    </source>
</evidence>
<evidence type="ECO:0000313" key="4">
    <source>
        <dbReference type="Proteomes" id="UP000800200"/>
    </source>
</evidence>
<keyword evidence="4" id="KW-1185">Reference proteome</keyword>
<dbReference type="AlphaFoldDB" id="A0A6A6DLX6"/>
<evidence type="ECO:0000313" key="3">
    <source>
        <dbReference type="EMBL" id="KAF2179229.1"/>
    </source>
</evidence>
<dbReference type="Proteomes" id="UP000800200">
    <property type="component" value="Unassembled WGS sequence"/>
</dbReference>
<dbReference type="OrthoDB" id="9974981at2759"/>